<name>A0ABP0BH90_9PEZI</name>
<dbReference type="InterPro" id="IPR051654">
    <property type="entry name" value="Meroterpenoid_MTases"/>
</dbReference>
<dbReference type="InterPro" id="IPR029063">
    <property type="entry name" value="SAM-dependent_MTases_sf"/>
</dbReference>
<keyword evidence="2" id="KW-0808">Transferase</keyword>
<evidence type="ECO:0000313" key="5">
    <source>
        <dbReference type="EMBL" id="CAK7218968.1"/>
    </source>
</evidence>
<sequence>MADGIIQTIIKSGQRAGKYYEPPPSTVPPETRRLFEEYVGIAPDQVIPYLAEFRDALWDVYPWPCVGQFKFVSLTLHQQPSYARVKDIVRAGGRYLDVGCAAGQDLRYLLLDSGASGANTFGLDKMGGYIDAAYRYFGDRDTLQTTFLVDDLFHAGPDSAVDALRGTVDVVHAGMFLHVWDLAGQHRACARLVELLAPRPGVLALGNSVARRTAGDHVSPEGTTMYKHDADSFRRMWDDVGRQTGTRWAVRTRNSDAVGLNGETAHWEDPTTTRLFWEVERL</sequence>
<dbReference type="EMBL" id="CAWUHB010000016">
    <property type="protein sequence ID" value="CAK7218968.1"/>
    <property type="molecule type" value="Genomic_DNA"/>
</dbReference>
<evidence type="ECO:0000256" key="1">
    <source>
        <dbReference type="ARBA" id="ARBA00005179"/>
    </source>
</evidence>
<dbReference type="PANTHER" id="PTHR35897">
    <property type="entry name" value="METHYLTRANSFERASE AUSD"/>
    <property type="match status" value="1"/>
</dbReference>
<evidence type="ECO:0000256" key="4">
    <source>
        <dbReference type="ARBA" id="ARBA00038314"/>
    </source>
</evidence>
<comment type="pathway">
    <text evidence="1">Secondary metabolite biosynthesis.</text>
</comment>
<dbReference type="SUPFAM" id="SSF53335">
    <property type="entry name" value="S-adenosyl-L-methionine-dependent methyltransferases"/>
    <property type="match status" value="1"/>
</dbReference>
<dbReference type="PANTHER" id="PTHR35897:SF1">
    <property type="entry name" value="METHYLTRANSFERASE AUSD"/>
    <property type="match status" value="1"/>
</dbReference>
<keyword evidence="3" id="KW-0949">S-adenosyl-L-methionine</keyword>
<comment type="similarity">
    <text evidence="4">Belongs to the class I-like SAM-binding methyltransferase superfamily.</text>
</comment>
<proteinExistence type="inferred from homology"/>
<evidence type="ECO:0000256" key="2">
    <source>
        <dbReference type="ARBA" id="ARBA00022679"/>
    </source>
</evidence>
<evidence type="ECO:0000313" key="6">
    <source>
        <dbReference type="Proteomes" id="UP001642405"/>
    </source>
</evidence>
<accession>A0ABP0BH90</accession>
<gene>
    <name evidence="5" type="ORF">SCUCBS95973_003662</name>
</gene>
<protein>
    <recommendedName>
        <fullName evidence="7">Methyltransferase domain-containing protein</fullName>
    </recommendedName>
</protein>
<comment type="caution">
    <text evidence="5">The sequence shown here is derived from an EMBL/GenBank/DDBJ whole genome shotgun (WGS) entry which is preliminary data.</text>
</comment>
<dbReference type="Gene3D" id="3.40.50.150">
    <property type="entry name" value="Vaccinia Virus protein VP39"/>
    <property type="match status" value="1"/>
</dbReference>
<keyword evidence="6" id="KW-1185">Reference proteome</keyword>
<reference evidence="5 6" key="1">
    <citation type="submission" date="2024-01" db="EMBL/GenBank/DDBJ databases">
        <authorList>
            <person name="Allen C."/>
            <person name="Tagirdzhanova G."/>
        </authorList>
    </citation>
    <scope>NUCLEOTIDE SEQUENCE [LARGE SCALE GENOMIC DNA]</scope>
</reference>
<dbReference type="Proteomes" id="UP001642405">
    <property type="component" value="Unassembled WGS sequence"/>
</dbReference>
<organism evidence="5 6">
    <name type="scientific">Sporothrix curviconia</name>
    <dbReference type="NCBI Taxonomy" id="1260050"/>
    <lineage>
        <taxon>Eukaryota</taxon>
        <taxon>Fungi</taxon>
        <taxon>Dikarya</taxon>
        <taxon>Ascomycota</taxon>
        <taxon>Pezizomycotina</taxon>
        <taxon>Sordariomycetes</taxon>
        <taxon>Sordariomycetidae</taxon>
        <taxon>Ophiostomatales</taxon>
        <taxon>Ophiostomataceae</taxon>
        <taxon>Sporothrix</taxon>
    </lineage>
</organism>
<evidence type="ECO:0000256" key="3">
    <source>
        <dbReference type="ARBA" id="ARBA00022691"/>
    </source>
</evidence>
<evidence type="ECO:0008006" key="7">
    <source>
        <dbReference type="Google" id="ProtNLM"/>
    </source>
</evidence>